<protein>
    <submittedName>
        <fullName evidence="1">Uncharacterized protein</fullName>
    </submittedName>
</protein>
<gene>
    <name evidence="1" type="ORF">TraAM80_09679</name>
</gene>
<dbReference type="EMBL" id="MKGL01000654">
    <property type="protein sequence ID" value="RNE96689.1"/>
    <property type="molecule type" value="Genomic_DNA"/>
</dbReference>
<evidence type="ECO:0000313" key="2">
    <source>
        <dbReference type="Proteomes" id="UP000283634"/>
    </source>
</evidence>
<accession>A0A3R7M5T3</accession>
<dbReference type="Proteomes" id="UP000283634">
    <property type="component" value="Unassembled WGS sequence"/>
</dbReference>
<dbReference type="RefSeq" id="XP_029233783.1">
    <property type="nucleotide sequence ID" value="XM_029386347.1"/>
</dbReference>
<dbReference type="GeneID" id="40333612"/>
<keyword evidence="2" id="KW-1185">Reference proteome</keyword>
<reference evidence="1 2" key="1">
    <citation type="journal article" date="2018" name="BMC Genomics">
        <title>Genomic comparison of Trypanosoma conorhini and Trypanosoma rangeli to Trypanosoma cruzi strains of high and low virulence.</title>
        <authorList>
            <person name="Bradwell K.R."/>
            <person name="Koparde V.N."/>
            <person name="Matveyev A.V."/>
            <person name="Serrano M.G."/>
            <person name="Alves J.M."/>
            <person name="Parikh H."/>
            <person name="Huang B."/>
            <person name="Lee V."/>
            <person name="Espinosa-Alvarez O."/>
            <person name="Ortiz P.A."/>
            <person name="Costa-Martins A.G."/>
            <person name="Teixeira M.M."/>
            <person name="Buck G.A."/>
        </authorList>
    </citation>
    <scope>NUCLEOTIDE SEQUENCE [LARGE SCALE GENOMIC DNA]</scope>
    <source>
        <strain evidence="1 2">AM80</strain>
    </source>
</reference>
<proteinExistence type="predicted"/>
<evidence type="ECO:0000313" key="1">
    <source>
        <dbReference type="EMBL" id="RNE96689.1"/>
    </source>
</evidence>
<organism evidence="1 2">
    <name type="scientific">Trypanosoma rangeli</name>
    <dbReference type="NCBI Taxonomy" id="5698"/>
    <lineage>
        <taxon>Eukaryota</taxon>
        <taxon>Discoba</taxon>
        <taxon>Euglenozoa</taxon>
        <taxon>Kinetoplastea</taxon>
        <taxon>Metakinetoplastina</taxon>
        <taxon>Trypanosomatida</taxon>
        <taxon>Trypanosomatidae</taxon>
        <taxon>Trypanosoma</taxon>
        <taxon>Herpetosoma</taxon>
    </lineage>
</organism>
<name>A0A3R7M5T3_TRYRA</name>
<dbReference type="AlphaFoldDB" id="A0A3R7M5T3"/>
<comment type="caution">
    <text evidence="1">The sequence shown here is derived from an EMBL/GenBank/DDBJ whole genome shotgun (WGS) entry which is preliminary data.</text>
</comment>
<sequence>MRKIVWGSLGGAVAAEWGCRFCSCSREYAAAFLPCHALPRGTACPANRPSVAGGVRFGSCGCATKCGAVSFAARPGRTLGFGNALAERTVCKSEPGRRAARAKFFFWTRAQTASPKKQKQKKHSSPLWFEPFRSPPARERRWRRFRTQQADEKKNVEKEGSLLLAWGTGPWAAAPSAPLGRPILLTLARPAPPSKGKDERPIIS</sequence>